<evidence type="ECO:0000313" key="2">
    <source>
        <dbReference type="EMBL" id="GEB34751.1"/>
    </source>
</evidence>
<dbReference type="InterPro" id="IPR010620">
    <property type="entry name" value="SBBP_repeat"/>
</dbReference>
<dbReference type="Pfam" id="PF25778">
    <property type="entry name" value="DUF7948"/>
    <property type="match status" value="1"/>
</dbReference>
<comment type="caution">
    <text evidence="2">The sequence shown here is derived from an EMBL/GenBank/DDBJ whole genome shotgun (WGS) entry which is preliminary data.</text>
</comment>
<dbReference type="InterPro" id="IPR057708">
    <property type="entry name" value="DUF7948"/>
</dbReference>
<gene>
    <name evidence="2" type="ORF">BPA01_43310</name>
</gene>
<evidence type="ECO:0000313" key="3">
    <source>
        <dbReference type="Proteomes" id="UP000316882"/>
    </source>
</evidence>
<dbReference type="InterPro" id="IPR011042">
    <property type="entry name" value="6-blade_b-propeller_TolB-like"/>
</dbReference>
<name>A0A4Y3PW29_BREPA</name>
<organism evidence="2 3">
    <name type="scientific">Brevibacillus parabrevis</name>
    <dbReference type="NCBI Taxonomy" id="54914"/>
    <lineage>
        <taxon>Bacteria</taxon>
        <taxon>Bacillati</taxon>
        <taxon>Bacillota</taxon>
        <taxon>Bacilli</taxon>
        <taxon>Bacillales</taxon>
        <taxon>Paenibacillaceae</taxon>
        <taxon>Brevibacillus</taxon>
    </lineage>
</organism>
<dbReference type="PANTHER" id="PTHR35580">
    <property type="entry name" value="CELL SURFACE GLYCOPROTEIN (S-LAYER PROTEIN)-LIKE PROTEIN"/>
    <property type="match status" value="1"/>
</dbReference>
<dbReference type="Proteomes" id="UP000316882">
    <property type="component" value="Unassembled WGS sequence"/>
</dbReference>
<keyword evidence="3" id="KW-1185">Reference proteome</keyword>
<proteinExistence type="predicted"/>
<dbReference type="SUPFAM" id="SSF101898">
    <property type="entry name" value="NHL repeat"/>
    <property type="match status" value="1"/>
</dbReference>
<protein>
    <recommendedName>
        <fullName evidence="1">DUF7948 domain-containing protein</fullName>
    </recommendedName>
</protein>
<reference evidence="2 3" key="1">
    <citation type="submission" date="2019-06" db="EMBL/GenBank/DDBJ databases">
        <title>Whole genome shotgun sequence of Brevibacillus parabrevis NBRC 12334.</title>
        <authorList>
            <person name="Hosoyama A."/>
            <person name="Uohara A."/>
            <person name="Ohji S."/>
            <person name="Ichikawa N."/>
        </authorList>
    </citation>
    <scope>NUCLEOTIDE SEQUENCE [LARGE SCALE GENOMIC DNA]</scope>
    <source>
        <strain evidence="2 3">NBRC 12334</strain>
    </source>
</reference>
<accession>A0A4Y3PW29</accession>
<dbReference type="PANTHER" id="PTHR35580:SF1">
    <property type="entry name" value="PHYTASE-LIKE DOMAIN-CONTAINING PROTEIN"/>
    <property type="match status" value="1"/>
</dbReference>
<sequence length="962" mass="101401">MPIANDNRQQVLQTFGKSRPFFVPNVGQADSRLHYYVKGADYEAYFMPGEVLLTFQEKPAGDFSPTAALGSIFPQSAEKWNKQVRGVRLSLAFLDSNPAAKPTGRKLATRTVNYLKGNDSSKWHTNIPTYEHVVYPKLWPGIDLVFHSDNGRIKYEFVVQPGAKVADIRFAYRGAKSLSLDEQGNLLIHTEIGELREARPFSYQQIGGRKANVSSSFLLEQQLDGAPVIRFRIGADYDPHYPLVIDPELEYSTYLGGGNFEIGFAIAVDVAGNAYVTGSTNTPETAAVPFPITPGAFQTTFGGTSDAFVAKLNPAGNTFLYSTYLGGGGIDQGSAIAVDSLGNAYITGNTNSSQTNPVPFPITPGAFQTTFGGALDAFVTKLNPAGNALVYSTYLGGDSIDFGSGITVDAAGNAYIVGTTATSQLDFTPFPITPGAFQTSFGGNTDVFVTQLNAAGNALIYSTYLGGGSFDSGAAIAVDSLGNAYVTGSTSTPETDPVPFPITSGSFQTLYGGGSSDAFIAKLNATGSTLVYSTYLGGGQNDAGAAIAVDTAGNAYVAGSTATPQTDPAPFPITPGAFQTVYGGGLLDAFVTKLNPTGSALVFSTYLGGSQDDQAFGIALDSLPNVYVAGITNTPQTAPVPFPITLNAFQRNYGGGSHDAFVTSLNTAGNALRYSTYLGGGQDDQAFGISVDGSGNAYVTGITSTPETDPVPFPITPGAAQTLFGGNLDAFIVKIIVPAPPIPINVLEVCIRVPKIYDWVYTALSGRNEVRIPDECRPLVEAAILAGQRIDIQCATPLVPPSSGHVQPPCCSDAACSIISIHRDTSLVYGNAVRMGIVHFLLRSTQLIRVFADSALLCEFSAPAQLDSEIALCLPEPLNASNIRCHIVASECTPSSHVLLDGRIAMDIVICVQIQVETDVKLEVLAKLCAPRPNSFPVPVPPPSFRCPPIAFPPQCPSLFAQ</sequence>
<dbReference type="RefSeq" id="WP_122964849.1">
    <property type="nucleotide sequence ID" value="NZ_BJMH01000026.1"/>
</dbReference>
<dbReference type="Gene3D" id="2.120.10.30">
    <property type="entry name" value="TolB, C-terminal domain"/>
    <property type="match status" value="1"/>
</dbReference>
<dbReference type="EMBL" id="BJMH01000026">
    <property type="protein sequence ID" value="GEB34751.1"/>
    <property type="molecule type" value="Genomic_DNA"/>
</dbReference>
<dbReference type="Pfam" id="PF06739">
    <property type="entry name" value="SBBP"/>
    <property type="match status" value="7"/>
</dbReference>
<evidence type="ECO:0000259" key="1">
    <source>
        <dbReference type="Pfam" id="PF25778"/>
    </source>
</evidence>
<feature type="domain" description="DUF7948" evidence="1">
    <location>
        <begin position="22"/>
        <end position="248"/>
    </location>
</feature>
<dbReference type="InterPro" id="IPR052918">
    <property type="entry name" value="Motility_Chemotaxis_Reg"/>
</dbReference>
<dbReference type="AlphaFoldDB" id="A0A4Y3PW29"/>